<dbReference type="GO" id="GO:0016020">
    <property type="term" value="C:membrane"/>
    <property type="evidence" value="ECO:0007669"/>
    <property type="project" value="InterPro"/>
</dbReference>
<accession>A0AAP5Q2J9</accession>
<evidence type="ECO:0000313" key="3">
    <source>
        <dbReference type="Proteomes" id="UP001246473"/>
    </source>
</evidence>
<dbReference type="Proteomes" id="UP001246473">
    <property type="component" value="Unassembled WGS sequence"/>
</dbReference>
<keyword evidence="1" id="KW-0812">Transmembrane</keyword>
<name>A0AAP5Q2J9_9BURK</name>
<reference evidence="2" key="1">
    <citation type="submission" date="2022-08" db="EMBL/GenBank/DDBJ databases">
        <authorList>
            <person name="Kim S.-J."/>
        </authorList>
    </citation>
    <scope>NUCLEOTIDE SEQUENCE</scope>
    <source>
        <strain evidence="2">KJ</strain>
    </source>
</reference>
<protein>
    <submittedName>
        <fullName evidence="2">Broad-spectrum mercury transporter MerE</fullName>
    </submittedName>
</protein>
<dbReference type="AlphaFoldDB" id="A0AAP5Q2J9"/>
<dbReference type="Pfam" id="PF05052">
    <property type="entry name" value="MerE"/>
    <property type="match status" value="1"/>
</dbReference>
<proteinExistence type="predicted"/>
<organism evidence="2 3">
    <name type="scientific">Paraburkholderia fungorum</name>
    <dbReference type="NCBI Taxonomy" id="134537"/>
    <lineage>
        <taxon>Bacteria</taxon>
        <taxon>Pseudomonadati</taxon>
        <taxon>Pseudomonadota</taxon>
        <taxon>Betaproteobacteria</taxon>
        <taxon>Burkholderiales</taxon>
        <taxon>Burkholderiaceae</taxon>
        <taxon>Paraburkholderia</taxon>
    </lineage>
</organism>
<feature type="transmembrane region" description="Helical" evidence="1">
    <location>
        <begin position="20"/>
        <end position="47"/>
    </location>
</feature>
<dbReference type="EMBL" id="JANSLM010000001">
    <property type="protein sequence ID" value="MDT8835836.1"/>
    <property type="molecule type" value="Genomic_DNA"/>
</dbReference>
<dbReference type="RefSeq" id="WP_315696609.1">
    <property type="nucleotide sequence ID" value="NZ_JANSLM010000001.1"/>
</dbReference>
<dbReference type="NCBIfam" id="NF010310">
    <property type="entry name" value="PRK13747.1"/>
    <property type="match status" value="1"/>
</dbReference>
<dbReference type="GO" id="GO:0015097">
    <property type="term" value="F:mercury ion transmembrane transporter activity"/>
    <property type="evidence" value="ECO:0007669"/>
    <property type="project" value="InterPro"/>
</dbReference>
<sequence>MRSSDPAASPRGPRWRTWLWGTLALLTCPCHLPILIALLSGTVVGAFVADHVVVALLVLLALFVFSLVNALGRARQLP</sequence>
<comment type="caution">
    <text evidence="2">The sequence shown here is derived from an EMBL/GenBank/DDBJ whole genome shotgun (WGS) entry which is preliminary data.</text>
</comment>
<evidence type="ECO:0000256" key="1">
    <source>
        <dbReference type="SAM" id="Phobius"/>
    </source>
</evidence>
<keyword evidence="1" id="KW-1133">Transmembrane helix</keyword>
<gene>
    <name evidence="2" type="primary">merE</name>
    <name evidence="2" type="ORF">ParKJ_00225</name>
</gene>
<dbReference type="InterPro" id="IPR007746">
    <property type="entry name" value="MerE"/>
</dbReference>
<feature type="transmembrane region" description="Helical" evidence="1">
    <location>
        <begin position="53"/>
        <end position="72"/>
    </location>
</feature>
<evidence type="ECO:0000313" key="2">
    <source>
        <dbReference type="EMBL" id="MDT8835836.1"/>
    </source>
</evidence>
<keyword evidence="1" id="KW-0472">Membrane</keyword>